<proteinExistence type="predicted"/>
<evidence type="ECO:0000313" key="2">
    <source>
        <dbReference type="Proteomes" id="UP000186997"/>
    </source>
</evidence>
<name>A0A1R3W995_9RHOB</name>
<dbReference type="SUPFAM" id="SSF52540">
    <property type="entry name" value="P-loop containing nucleoside triphosphate hydrolases"/>
    <property type="match status" value="1"/>
</dbReference>
<accession>A0A1R3W995</accession>
<dbReference type="AlphaFoldDB" id="A0A1R3W995"/>
<gene>
    <name evidence="1" type="ORF">SAMN05421665_0031</name>
</gene>
<evidence type="ECO:0000313" key="1">
    <source>
        <dbReference type="EMBL" id="SIT74330.1"/>
    </source>
</evidence>
<keyword evidence="2" id="KW-1185">Reference proteome</keyword>
<evidence type="ECO:0008006" key="3">
    <source>
        <dbReference type="Google" id="ProtNLM"/>
    </source>
</evidence>
<dbReference type="Proteomes" id="UP000186997">
    <property type="component" value="Unassembled WGS sequence"/>
</dbReference>
<reference evidence="2" key="1">
    <citation type="submission" date="2017-01" db="EMBL/GenBank/DDBJ databases">
        <authorList>
            <person name="Varghese N."/>
            <person name="Submissions S."/>
        </authorList>
    </citation>
    <scope>NUCLEOTIDE SEQUENCE [LARGE SCALE GENOMIC DNA]</scope>
    <source>
        <strain evidence="2">DSM 29591</strain>
    </source>
</reference>
<organism evidence="1 2">
    <name type="scientific">Yoonia rosea</name>
    <dbReference type="NCBI Taxonomy" id="287098"/>
    <lineage>
        <taxon>Bacteria</taxon>
        <taxon>Pseudomonadati</taxon>
        <taxon>Pseudomonadota</taxon>
        <taxon>Alphaproteobacteria</taxon>
        <taxon>Rhodobacterales</taxon>
        <taxon>Paracoccaceae</taxon>
        <taxon>Yoonia</taxon>
    </lineage>
</organism>
<protein>
    <recommendedName>
        <fullName evidence="3">Sulfotransferase family protein</fullName>
    </recommendedName>
</protein>
<sequence length="377" mass="42544">MRSGDLSRLITQTFRSFRVKLVNEEPFDACFYSSLNISKEYKSVPPLYQGHYAVAEPFAEEYLLHCQPRGCPQTVKVSIFARFLCDCDVILHLGAHRTGTTSLQFQLDNAALPHVGVSALTPPRTDKRTDDGLRSAFADFQRLRKNPLRAFVRLRMHRNIKRLMLARTTKRVVVSDEMFLGPIFGQDGTSIYPEAEKWLKDCAAFLGPSVSEIHLVVRSYADFLTSAYAMRAVYAKGVGDLRIYQKELVRCRRGWPEVVADIRAAFPGRSIRVWVFPDNLKENRLFEALTGLSEAPQRPTHLNASVSAAGIAHALAHKSDRDYDPDDVLAKFQDGARLRVFTDEQRATLDKRFLADLALLPRDIVSDTSSILIGDPR</sequence>
<dbReference type="EMBL" id="FTPR01000001">
    <property type="protein sequence ID" value="SIT74330.1"/>
    <property type="molecule type" value="Genomic_DNA"/>
</dbReference>
<dbReference type="InterPro" id="IPR027417">
    <property type="entry name" value="P-loop_NTPase"/>
</dbReference>
<dbReference type="STRING" id="287098.SAMN05421665_0031"/>